<name>A0ABM7YW72_NOSCO</name>
<keyword evidence="2" id="KW-0677">Repeat</keyword>
<dbReference type="RefSeq" id="WP_251958400.1">
    <property type="nucleotide sequence ID" value="NZ_AP025732.1"/>
</dbReference>
<reference evidence="7" key="1">
    <citation type="submission" date="2022-04" db="EMBL/GenBank/DDBJ databases">
        <title>Complete genome sequence of a cyanobacterium, Nostoc sp. SO-36, isolated in Antarctica.</title>
        <authorList>
            <person name="Kanesaki Y."/>
            <person name="Effendi D."/>
            <person name="Sakamoto T."/>
            <person name="Ohtani S."/>
            <person name="Awai K."/>
        </authorList>
    </citation>
    <scope>NUCLEOTIDE SEQUENCE</scope>
    <source>
        <strain evidence="7">SO-36</strain>
    </source>
</reference>
<keyword evidence="8" id="KW-1185">Reference proteome</keyword>
<dbReference type="Pfam" id="PF00400">
    <property type="entry name" value="WD40"/>
    <property type="match status" value="10"/>
</dbReference>
<keyword evidence="6" id="KW-1133">Transmembrane helix</keyword>
<evidence type="ECO:0000313" key="8">
    <source>
        <dbReference type="Proteomes" id="UP001055453"/>
    </source>
</evidence>
<keyword evidence="4" id="KW-0175">Coiled coil</keyword>
<dbReference type="SMART" id="SM00320">
    <property type="entry name" value="WD40"/>
    <property type="match status" value="19"/>
</dbReference>
<feature type="region of interest" description="Disordered" evidence="5">
    <location>
        <begin position="344"/>
        <end position="372"/>
    </location>
</feature>
<evidence type="ECO:0000256" key="1">
    <source>
        <dbReference type="ARBA" id="ARBA00022574"/>
    </source>
</evidence>
<evidence type="ECO:0000256" key="5">
    <source>
        <dbReference type="SAM" id="MobiDB-lite"/>
    </source>
</evidence>
<dbReference type="InterPro" id="IPR020472">
    <property type="entry name" value="WD40_PAC1"/>
</dbReference>
<feature type="repeat" description="WD" evidence="3">
    <location>
        <begin position="994"/>
        <end position="1035"/>
    </location>
</feature>
<feature type="coiled-coil region" evidence="4">
    <location>
        <begin position="119"/>
        <end position="146"/>
    </location>
</feature>
<evidence type="ECO:0000313" key="7">
    <source>
        <dbReference type="EMBL" id="BDI14895.1"/>
    </source>
</evidence>
<evidence type="ECO:0008006" key="9">
    <source>
        <dbReference type="Google" id="ProtNLM"/>
    </source>
</evidence>
<dbReference type="EMBL" id="AP025732">
    <property type="protein sequence ID" value="BDI14895.1"/>
    <property type="molecule type" value="Genomic_DNA"/>
</dbReference>
<dbReference type="InterPro" id="IPR001680">
    <property type="entry name" value="WD40_rpt"/>
</dbReference>
<dbReference type="SUPFAM" id="SSF50978">
    <property type="entry name" value="WD40 repeat-like"/>
    <property type="match status" value="2"/>
</dbReference>
<sequence length="1285" mass="143232">MIGAQLQTEKITTLEQYRKNWLKEKLVERFLEEVVKDCGLENERAAQLVLYLLTNENNTRPLKTRAELEKDLGTEAQNLDLVLQILVGSGLVFRVLETPADRYQLVHDYLVPFIRQQRSAELLAKIKEAEEEKQRMQAELNRVLQKQLKDARRTGIGFAGLAALASGFAIASFLALISGNNSELNAMSAVSNGRLAAYQDMEALIQAIKAGKQLKSWWKIGIKDNTNKQVVAALQSASYGTRESNTLEGHGAAVNIVSFSPDDKLIASGSDDKTIRLWKPDGSEAIEKPLEHTKSVTTLSFSPDSNMLASGTQDGIVRLWNIKGELIKEFDNYQNIKTNTKTSFDSKKNTLSVNTSQQNQNNEGKSSTDPDDKTKSIINIIFSHDGQMIASASKDGILKIWKINGELIKEFKDTEGEIINISFSRDKNKIIYININNNGNYVRTWDIYTKNSTYIKNIKFNTDIIGVVLSNDGKIINSLGNYNLKLWHSNSNARENILFFLENDKKFSPETGILASSYNNNISLSLPNSLNNEYIYFESLIGHTQKITSVSLSLNGKMLASGSEDNTVKLWNIERRDFKTSDDSEAKNASFSPNDQIIASISKNNQVQFWQHDNKALLTTLPGSNSAVSFSKSDHTLVASASQDKTVQLWQQNGKFLATLRGEVIDGSFSSDGKTIALISNDDYSVSLFGNNGQSISNLKGHKGRVYKICFSQDGQTIATASEDKSIKLWKRDGTLLKKLEGYGIPIKSMSLSPNGQNFVILDVDNTVKFLGWDGKLIKTLQGQGSSLIEIDFSPDGEIIAISNLYDDKNKTQLWKSDGTFFPMIPKNKNESINKIAFSSDNKTIGVQYDNNIRLWGRDGTLLGTIAYRSDISRKVNDETLYNIVFSSDNQTIGIEYQAYIQVWRRDGTLLQTVDTSDSIHKIDSQTLVTFGSGNGVKFWSNGKLIRTIPDKNQSNNNQKSFDGKILATIKSKNEVELETIDDKQIKNLVSLRQQSGMNRISKINFVPKSDILAISGENDAVKLWKIEKNAPVATQLLDPFKIDPIKRHSDEITSVSISPNGKMIASTSKDKTLKLWNIDGTFIKTIPEADEVNSVSFSPNSDIIASASDKDIKLLRRDNGTLIKPLKEHTNRVNRVIFSHDGKTIASASEDQTVRLWKLDGSFIKSLKESYPVTDLSFSRDDKMIASATRETIKLWSVDDGEVLSTYQRFGKGDVNFSPDGNSIAATGNNAVAVWDFDLDKLLKKSCKLVQNYLKNNRSVNESDRKLCDDILTDKSSNISTPDP</sequence>
<dbReference type="InterPro" id="IPR015943">
    <property type="entry name" value="WD40/YVTN_repeat-like_dom_sf"/>
</dbReference>
<keyword evidence="6" id="KW-0812">Transmembrane</keyword>
<dbReference type="PROSITE" id="PS00678">
    <property type="entry name" value="WD_REPEATS_1"/>
    <property type="match status" value="3"/>
</dbReference>
<protein>
    <recommendedName>
        <fullName evidence="9">Anaphase-promoting complex subunit 4 WD40 domain-containing protein</fullName>
    </recommendedName>
</protein>
<feature type="repeat" description="WD" evidence="3">
    <location>
        <begin position="540"/>
        <end position="581"/>
    </location>
</feature>
<organism evidence="7 8">
    <name type="scientific">Nostoc cf. commune SO-36</name>
    <dbReference type="NCBI Taxonomy" id="449208"/>
    <lineage>
        <taxon>Bacteria</taxon>
        <taxon>Bacillati</taxon>
        <taxon>Cyanobacteriota</taxon>
        <taxon>Cyanophyceae</taxon>
        <taxon>Nostocales</taxon>
        <taxon>Nostocaceae</taxon>
        <taxon>Nostoc</taxon>
    </lineage>
</organism>
<evidence type="ECO:0000256" key="4">
    <source>
        <dbReference type="SAM" id="Coils"/>
    </source>
</evidence>
<feature type="repeat" description="WD" evidence="3">
    <location>
        <begin position="699"/>
        <end position="731"/>
    </location>
</feature>
<evidence type="ECO:0000256" key="2">
    <source>
        <dbReference type="ARBA" id="ARBA00022737"/>
    </source>
</evidence>
<evidence type="ECO:0000256" key="6">
    <source>
        <dbReference type="SAM" id="Phobius"/>
    </source>
</evidence>
<dbReference type="PANTHER" id="PTHR22847:SF637">
    <property type="entry name" value="WD REPEAT DOMAIN 5B"/>
    <property type="match status" value="1"/>
</dbReference>
<feature type="repeat" description="WD" evidence="3">
    <location>
        <begin position="1046"/>
        <end position="1080"/>
    </location>
</feature>
<keyword evidence="6" id="KW-0472">Membrane</keyword>
<feature type="compositionally biased region" description="Polar residues" evidence="5">
    <location>
        <begin position="344"/>
        <end position="365"/>
    </location>
</feature>
<dbReference type="Proteomes" id="UP001055453">
    <property type="component" value="Chromosome"/>
</dbReference>
<dbReference type="InterPro" id="IPR019775">
    <property type="entry name" value="WD40_repeat_CS"/>
</dbReference>
<dbReference type="InterPro" id="IPR011047">
    <property type="entry name" value="Quinoprotein_ADH-like_sf"/>
</dbReference>
<dbReference type="SUPFAM" id="SSF50998">
    <property type="entry name" value="Quinoprotein alcohol dehydrogenase-like"/>
    <property type="match status" value="1"/>
</dbReference>
<feature type="repeat" description="WD" evidence="3">
    <location>
        <begin position="247"/>
        <end position="288"/>
    </location>
</feature>
<feature type="repeat" description="WD" evidence="3">
    <location>
        <begin position="370"/>
        <end position="404"/>
    </location>
</feature>
<dbReference type="InterPro" id="IPR036322">
    <property type="entry name" value="WD40_repeat_dom_sf"/>
</dbReference>
<dbReference type="PANTHER" id="PTHR22847">
    <property type="entry name" value="WD40 REPEAT PROTEIN"/>
    <property type="match status" value="1"/>
</dbReference>
<accession>A0ABM7YW72</accession>
<proteinExistence type="predicted"/>
<dbReference type="PRINTS" id="PR00320">
    <property type="entry name" value="GPROTEINBRPT"/>
</dbReference>
<dbReference type="Gene3D" id="2.130.10.10">
    <property type="entry name" value="YVTN repeat-like/Quinoprotein amine dehydrogenase"/>
    <property type="match status" value="7"/>
</dbReference>
<dbReference type="PROSITE" id="PS50082">
    <property type="entry name" value="WD_REPEATS_2"/>
    <property type="match status" value="8"/>
</dbReference>
<dbReference type="PROSITE" id="PS50294">
    <property type="entry name" value="WD_REPEATS_REGION"/>
    <property type="match status" value="7"/>
</dbReference>
<feature type="repeat" description="WD" evidence="3">
    <location>
        <begin position="289"/>
        <end position="323"/>
    </location>
</feature>
<evidence type="ECO:0000256" key="3">
    <source>
        <dbReference type="PROSITE-ProRule" id="PRU00221"/>
    </source>
</evidence>
<dbReference type="CDD" id="cd00200">
    <property type="entry name" value="WD40"/>
    <property type="match status" value="3"/>
</dbReference>
<feature type="transmembrane region" description="Helical" evidence="6">
    <location>
        <begin position="156"/>
        <end position="177"/>
    </location>
</feature>
<gene>
    <name evidence="7" type="ORF">ANSO36C_06970</name>
</gene>
<keyword evidence="1 3" id="KW-0853">WD repeat</keyword>
<feature type="repeat" description="WD" evidence="3">
    <location>
        <begin position="1127"/>
        <end position="1161"/>
    </location>
</feature>